<dbReference type="Proteomes" id="UP000002402">
    <property type="component" value="Chromosome"/>
</dbReference>
<evidence type="ECO:0000256" key="1">
    <source>
        <dbReference type="SAM" id="MobiDB-lite"/>
    </source>
</evidence>
<dbReference type="EnsemblBacteria" id="ABF88834">
    <property type="protein sequence ID" value="ABF88834"/>
    <property type="gene ID" value="MXAN_0047"/>
</dbReference>
<dbReference type="Pfam" id="PF07791">
    <property type="entry name" value="Imm11"/>
    <property type="match status" value="1"/>
</dbReference>
<feature type="region of interest" description="Disordered" evidence="1">
    <location>
        <begin position="1"/>
        <end position="24"/>
    </location>
</feature>
<evidence type="ECO:0000313" key="3">
    <source>
        <dbReference type="EMBL" id="ABF88834.1"/>
    </source>
</evidence>
<sequence length="223" mass="24854">MKRTARSTRNHEAPSPPAGPASHSGWGSSVKYFVFKVMAEEDGFIDAYPPGSPADWKFEKGISLAKDFPKGGEVAFSDNYPDDRNLYDFQPNLMSDLLISGRARQFIESLGITNAEWLPVVVKDHEGAVVGPDYAFLNLLGAEDAIDMARSVYEMNHISKDQIGLIEQLALSPDRISPDAKMFRCRTYRRLILVREDTLAAFQRAGLTGFRTYDAEGWDGVEL</sequence>
<dbReference type="AlphaFoldDB" id="Q1DG93"/>
<gene>
    <name evidence="3" type="ordered locus">MXAN_0047</name>
</gene>
<evidence type="ECO:0000259" key="2">
    <source>
        <dbReference type="Pfam" id="PF07791"/>
    </source>
</evidence>
<protein>
    <recommendedName>
        <fullName evidence="2">Immunity MXAN-0049 protein domain-containing protein</fullName>
    </recommendedName>
</protein>
<feature type="domain" description="Immunity MXAN-0049 protein" evidence="2">
    <location>
        <begin position="67"/>
        <end position="215"/>
    </location>
</feature>
<dbReference type="InterPro" id="IPR012433">
    <property type="entry name" value="Imm11"/>
</dbReference>
<dbReference type="EMBL" id="CP000113">
    <property type="protein sequence ID" value="ABF88834.1"/>
    <property type="molecule type" value="Genomic_DNA"/>
</dbReference>
<accession>Q1DG93</accession>
<dbReference type="STRING" id="246197.MXAN_0047"/>
<reference evidence="3 4" key="1">
    <citation type="journal article" date="2006" name="Proc. Natl. Acad. Sci. U.S.A.">
        <title>Evolution of sensory complexity recorded in a myxobacterial genome.</title>
        <authorList>
            <person name="Goldman B.S."/>
            <person name="Nierman W.C."/>
            <person name="Kaiser D."/>
            <person name="Slater S.C."/>
            <person name="Durkin A.S."/>
            <person name="Eisen J.A."/>
            <person name="Ronning C.M."/>
            <person name="Barbazuk W.B."/>
            <person name="Blanchard M."/>
            <person name="Field C."/>
            <person name="Halling C."/>
            <person name="Hinkle G."/>
            <person name="Iartchuk O."/>
            <person name="Kim H.S."/>
            <person name="Mackenzie C."/>
            <person name="Madupu R."/>
            <person name="Miller N."/>
            <person name="Shvartsbeyn A."/>
            <person name="Sullivan S.A."/>
            <person name="Vaudin M."/>
            <person name="Wiegand R."/>
            <person name="Kaplan H.B."/>
        </authorList>
    </citation>
    <scope>NUCLEOTIDE SEQUENCE [LARGE SCALE GENOMIC DNA]</scope>
    <source>
        <strain evidence="4">DK1622</strain>
    </source>
</reference>
<dbReference type="OrthoDB" id="5505724at2"/>
<organism evidence="3 4">
    <name type="scientific">Myxococcus xanthus (strain DK1622)</name>
    <dbReference type="NCBI Taxonomy" id="246197"/>
    <lineage>
        <taxon>Bacteria</taxon>
        <taxon>Pseudomonadati</taxon>
        <taxon>Myxococcota</taxon>
        <taxon>Myxococcia</taxon>
        <taxon>Myxococcales</taxon>
        <taxon>Cystobacterineae</taxon>
        <taxon>Myxococcaceae</taxon>
        <taxon>Myxococcus</taxon>
    </lineage>
</organism>
<evidence type="ECO:0000313" key="4">
    <source>
        <dbReference type="Proteomes" id="UP000002402"/>
    </source>
</evidence>
<proteinExistence type="predicted"/>
<name>Q1DG93_MYXXD</name>
<dbReference type="KEGG" id="mxa:MXAN_0047"/>
<keyword evidence="4" id="KW-1185">Reference proteome</keyword>
<dbReference type="HOGENOM" id="CLU_120443_0_0_7"/>